<feature type="domain" description="UDP-glucose/GDP-mannose dehydrogenase C-terminal" evidence="8">
    <location>
        <begin position="320"/>
        <end position="421"/>
    </location>
</feature>
<dbReference type="Proteomes" id="UP001183619">
    <property type="component" value="Unassembled WGS sequence"/>
</dbReference>
<evidence type="ECO:0000259" key="8">
    <source>
        <dbReference type="SMART" id="SM00984"/>
    </source>
</evidence>
<dbReference type="SMART" id="SM00984">
    <property type="entry name" value="UDPG_MGDP_dh_C"/>
    <property type="match status" value="1"/>
</dbReference>
<dbReference type="PIRSF" id="PIRSF500134">
    <property type="entry name" value="UDPglc_DH_bac"/>
    <property type="match status" value="1"/>
</dbReference>
<dbReference type="InterPro" id="IPR008927">
    <property type="entry name" value="6-PGluconate_DH-like_C_sf"/>
</dbReference>
<dbReference type="EMBL" id="JAVDYF010000001">
    <property type="protein sequence ID" value="MDR7353977.1"/>
    <property type="molecule type" value="Genomic_DNA"/>
</dbReference>
<dbReference type="InterPro" id="IPR014027">
    <property type="entry name" value="UDP-Glc/GDP-Man_DH_C"/>
</dbReference>
<keyword evidence="5 7" id="KW-0520">NAD</keyword>
<dbReference type="PANTHER" id="PTHR43750">
    <property type="entry name" value="UDP-GLUCOSE 6-DEHYDROGENASE TUAD"/>
    <property type="match status" value="1"/>
</dbReference>
<dbReference type="InterPro" id="IPR001732">
    <property type="entry name" value="UDP-Glc/GDP-Man_DH_N"/>
</dbReference>
<dbReference type="Pfam" id="PF03720">
    <property type="entry name" value="UDPG_MGDP_dh_C"/>
    <property type="match status" value="1"/>
</dbReference>
<evidence type="ECO:0000256" key="1">
    <source>
        <dbReference type="ARBA" id="ARBA00004701"/>
    </source>
</evidence>
<evidence type="ECO:0000256" key="6">
    <source>
        <dbReference type="ARBA" id="ARBA00047473"/>
    </source>
</evidence>
<evidence type="ECO:0000256" key="7">
    <source>
        <dbReference type="PIRNR" id="PIRNR000124"/>
    </source>
</evidence>
<comment type="pathway">
    <text evidence="1">Nucleotide-sugar biosynthesis; UDP-alpha-D-glucuronate biosynthesis; UDP-alpha-D-glucuronate from UDP-alpha-D-glucose: step 1/1.</text>
</comment>
<dbReference type="Pfam" id="PF03721">
    <property type="entry name" value="UDPG_MGDP_dh_N"/>
    <property type="match status" value="1"/>
</dbReference>
<keyword evidence="10" id="KW-1185">Reference proteome</keyword>
<dbReference type="PIRSF" id="PIRSF000124">
    <property type="entry name" value="UDPglc_GDPman_dh"/>
    <property type="match status" value="1"/>
</dbReference>
<dbReference type="InterPro" id="IPR028357">
    <property type="entry name" value="UDPglc_DH_bac"/>
</dbReference>
<organism evidence="9 10">
    <name type="scientific">Corynebacterium felinum</name>
    <dbReference type="NCBI Taxonomy" id="131318"/>
    <lineage>
        <taxon>Bacteria</taxon>
        <taxon>Bacillati</taxon>
        <taxon>Actinomycetota</taxon>
        <taxon>Actinomycetes</taxon>
        <taxon>Mycobacteriales</taxon>
        <taxon>Corynebacteriaceae</taxon>
        <taxon>Corynebacterium</taxon>
    </lineage>
</organism>
<reference evidence="9 10" key="1">
    <citation type="submission" date="2023-07" db="EMBL/GenBank/DDBJ databases">
        <title>Sequencing the genomes of 1000 actinobacteria strains.</title>
        <authorList>
            <person name="Klenk H.-P."/>
        </authorList>
    </citation>
    <scope>NUCLEOTIDE SEQUENCE [LARGE SCALE GENOMIC DNA]</scope>
    <source>
        <strain evidence="9 10">DSM 44508</strain>
    </source>
</reference>
<evidence type="ECO:0000256" key="5">
    <source>
        <dbReference type="ARBA" id="ARBA00023027"/>
    </source>
</evidence>
<comment type="similarity">
    <text evidence="2 7">Belongs to the UDP-glucose/GDP-mannose dehydrogenase family.</text>
</comment>
<dbReference type="InterPro" id="IPR036291">
    <property type="entry name" value="NAD(P)-bd_dom_sf"/>
</dbReference>
<dbReference type="Gene3D" id="3.40.50.720">
    <property type="entry name" value="NAD(P)-binding Rossmann-like Domain"/>
    <property type="match status" value="2"/>
</dbReference>
<keyword evidence="4 7" id="KW-0560">Oxidoreductase</keyword>
<evidence type="ECO:0000256" key="2">
    <source>
        <dbReference type="ARBA" id="ARBA00006601"/>
    </source>
</evidence>
<dbReference type="InterPro" id="IPR017476">
    <property type="entry name" value="UDP-Glc/GDP-Man"/>
</dbReference>
<dbReference type="SUPFAM" id="SSF51735">
    <property type="entry name" value="NAD(P)-binding Rossmann-fold domains"/>
    <property type="match status" value="1"/>
</dbReference>
<evidence type="ECO:0000256" key="4">
    <source>
        <dbReference type="ARBA" id="ARBA00023002"/>
    </source>
</evidence>
<dbReference type="Pfam" id="PF00984">
    <property type="entry name" value="UDPG_MGDP_dh"/>
    <property type="match status" value="1"/>
</dbReference>
<protein>
    <recommendedName>
        <fullName evidence="3 7">UDP-glucose 6-dehydrogenase</fullName>
        <ecNumber evidence="3 7">1.1.1.22</ecNumber>
    </recommendedName>
</protein>
<dbReference type="PANTHER" id="PTHR43750:SF3">
    <property type="entry name" value="UDP-GLUCOSE 6-DEHYDROGENASE TUAD"/>
    <property type="match status" value="1"/>
</dbReference>
<dbReference type="Gene3D" id="1.20.5.100">
    <property type="entry name" value="Cytochrome c1, transmembrane anchor, C-terminal"/>
    <property type="match status" value="1"/>
</dbReference>
<dbReference type="SUPFAM" id="SSF52413">
    <property type="entry name" value="UDP-glucose/GDP-mannose dehydrogenase C-terminal domain"/>
    <property type="match status" value="1"/>
</dbReference>
<dbReference type="EC" id="1.1.1.22" evidence="3 7"/>
<accession>A0ABU2B5T2</accession>
<dbReference type="SUPFAM" id="SSF48179">
    <property type="entry name" value="6-phosphogluconate dehydrogenase C-terminal domain-like"/>
    <property type="match status" value="1"/>
</dbReference>
<comment type="caution">
    <text evidence="9">The sequence shown here is derived from an EMBL/GenBank/DDBJ whole genome shotgun (WGS) entry which is preliminary data.</text>
</comment>
<name>A0ABU2B5T2_9CORY</name>
<evidence type="ECO:0000313" key="9">
    <source>
        <dbReference type="EMBL" id="MDR7353977.1"/>
    </source>
</evidence>
<comment type="catalytic activity">
    <reaction evidence="6 7">
        <text>UDP-alpha-D-glucose + 2 NAD(+) + H2O = UDP-alpha-D-glucuronate + 2 NADH + 3 H(+)</text>
        <dbReference type="Rhea" id="RHEA:23596"/>
        <dbReference type="ChEBI" id="CHEBI:15377"/>
        <dbReference type="ChEBI" id="CHEBI:15378"/>
        <dbReference type="ChEBI" id="CHEBI:57540"/>
        <dbReference type="ChEBI" id="CHEBI:57945"/>
        <dbReference type="ChEBI" id="CHEBI:58052"/>
        <dbReference type="ChEBI" id="CHEBI:58885"/>
        <dbReference type="EC" id="1.1.1.22"/>
    </reaction>
</comment>
<evidence type="ECO:0000256" key="3">
    <source>
        <dbReference type="ARBA" id="ARBA00012954"/>
    </source>
</evidence>
<dbReference type="InterPro" id="IPR014026">
    <property type="entry name" value="UDP-Glc/GDP-Man_DH_dimer"/>
</dbReference>
<dbReference type="NCBIfam" id="TIGR03026">
    <property type="entry name" value="NDP-sugDHase"/>
    <property type="match status" value="1"/>
</dbReference>
<gene>
    <name evidence="9" type="ORF">J2S37_000515</name>
</gene>
<dbReference type="InterPro" id="IPR036220">
    <property type="entry name" value="UDP-Glc/GDP-Man_DH_C_sf"/>
</dbReference>
<proteinExistence type="inferred from homology"/>
<dbReference type="GO" id="GO:0003979">
    <property type="term" value="F:UDP-glucose 6-dehydrogenase activity"/>
    <property type="evidence" value="ECO:0007669"/>
    <property type="project" value="UniProtKB-EC"/>
</dbReference>
<sequence length="438" mass="46863">MKMTVIGTGYLGATHAACMAYLGHEVLGVDSEIGKVEALNGSRAPFFEPGLDPLLHRHLGETLNFSDSYNEAANFANVHFLCVGTPQQDGNFSADISQLRDAVSKLVPLLRGHHTIIGKSTVPVGTAAELQKLADALCVPGSAIDIAWNPEFVREGFAVADTVRPSRIVVGQRPGSQAANIVREIYTTPLDSGMPFIVTDLATAELAKGASNAFLGTKISFANAMAEVCEAAGADVVQLTEIMGYDDRIGYKYLGSGLGFGGGCLPKDVRGFIARAGELGANDAYAFLREVDSINTRRRERMVTMITKMMGGTVLGGKIAILGCAFKPDTDDVRDSPALDVAGQLLMKGARVTLYDPQAMANARRAYPALSFAHSAEEAVAGADLVVYATDWGEFHHLKPHALRDLVSTPIIIDGRNALDPWEWLSAGWTYKAMGRNF</sequence>
<evidence type="ECO:0000313" key="10">
    <source>
        <dbReference type="Proteomes" id="UP001183619"/>
    </source>
</evidence>